<dbReference type="EMBL" id="HBUF01545140">
    <property type="protein sequence ID" value="CAG6756609.1"/>
    <property type="molecule type" value="Transcribed_RNA"/>
</dbReference>
<sequence>MSWHHCKRVEFEVFKFLLHSFRPLRQCCQMYGNYRIWTVIEVWYDVPLCSLRSWKILVPWKGIRMSSLLWISSVTPDQWLNGSTIKQKSRRNSLNSLALNKQMETLTNWC</sequence>
<proteinExistence type="predicted"/>
<protein>
    <submittedName>
        <fullName evidence="1">Uncharacterized protein</fullName>
    </submittedName>
</protein>
<dbReference type="EMBL" id="HBUF01545142">
    <property type="protein sequence ID" value="CAG6756611.1"/>
    <property type="molecule type" value="Transcribed_RNA"/>
</dbReference>
<accession>A0A8D9A0L9</accession>
<organism evidence="1">
    <name type="scientific">Cacopsylla melanoneura</name>
    <dbReference type="NCBI Taxonomy" id="428564"/>
    <lineage>
        <taxon>Eukaryota</taxon>
        <taxon>Metazoa</taxon>
        <taxon>Ecdysozoa</taxon>
        <taxon>Arthropoda</taxon>
        <taxon>Hexapoda</taxon>
        <taxon>Insecta</taxon>
        <taxon>Pterygota</taxon>
        <taxon>Neoptera</taxon>
        <taxon>Paraneoptera</taxon>
        <taxon>Hemiptera</taxon>
        <taxon>Sternorrhyncha</taxon>
        <taxon>Psylloidea</taxon>
        <taxon>Psyllidae</taxon>
        <taxon>Psyllinae</taxon>
        <taxon>Cacopsylla</taxon>
    </lineage>
</organism>
<dbReference type="EMBL" id="HBUF01545141">
    <property type="protein sequence ID" value="CAG6756610.1"/>
    <property type="molecule type" value="Transcribed_RNA"/>
</dbReference>
<dbReference type="AlphaFoldDB" id="A0A8D9A0L9"/>
<name>A0A8D9A0L9_9HEMI</name>
<evidence type="ECO:0000313" key="1">
    <source>
        <dbReference type="EMBL" id="CAG6756610.1"/>
    </source>
</evidence>
<reference evidence="1" key="1">
    <citation type="submission" date="2021-05" db="EMBL/GenBank/DDBJ databases">
        <authorList>
            <person name="Alioto T."/>
            <person name="Alioto T."/>
            <person name="Gomez Garrido J."/>
        </authorList>
    </citation>
    <scope>NUCLEOTIDE SEQUENCE</scope>
</reference>